<proteinExistence type="predicted"/>
<dbReference type="Proteomes" id="UP001497472">
    <property type="component" value="Unassembled WGS sequence"/>
</dbReference>
<gene>
    <name evidence="1" type="ORF">LNINA_LOCUS5060</name>
</gene>
<organism evidence="1 2">
    <name type="scientific">Leptosia nina</name>
    <dbReference type="NCBI Taxonomy" id="320188"/>
    <lineage>
        <taxon>Eukaryota</taxon>
        <taxon>Metazoa</taxon>
        <taxon>Ecdysozoa</taxon>
        <taxon>Arthropoda</taxon>
        <taxon>Hexapoda</taxon>
        <taxon>Insecta</taxon>
        <taxon>Pterygota</taxon>
        <taxon>Neoptera</taxon>
        <taxon>Endopterygota</taxon>
        <taxon>Lepidoptera</taxon>
        <taxon>Glossata</taxon>
        <taxon>Ditrysia</taxon>
        <taxon>Papilionoidea</taxon>
        <taxon>Pieridae</taxon>
        <taxon>Pierinae</taxon>
        <taxon>Leptosia</taxon>
    </lineage>
</organism>
<dbReference type="EMBL" id="CAVLEF010000007">
    <property type="protein sequence ID" value="CAK1545402.1"/>
    <property type="molecule type" value="Genomic_DNA"/>
</dbReference>
<accession>A0AAV1JAA5</accession>
<comment type="caution">
    <text evidence="1">The sequence shown here is derived from an EMBL/GenBank/DDBJ whole genome shotgun (WGS) entry which is preliminary data.</text>
</comment>
<name>A0AAV1JAA5_9NEOP</name>
<sequence>MGDSLFDIFGDATRLEVKNVSRLPLLSNENMGKTISSGPMKPNEPSQPVKKIDTNLKRSFLSNTGKALQSTPIHPTFTPGVKVRSVIYSDDNNAEAEELSFAEIEFTRPTYRYDNNETDMFDYLPLPEVKVSVTLTPPKTPPPLLMNKPTINFDCSYDDDFYTDDFSIDSLPEVDLNLPDLF</sequence>
<keyword evidence="2" id="KW-1185">Reference proteome</keyword>
<protein>
    <recommendedName>
        <fullName evidence="3">Securin</fullName>
    </recommendedName>
</protein>
<evidence type="ECO:0008006" key="3">
    <source>
        <dbReference type="Google" id="ProtNLM"/>
    </source>
</evidence>
<dbReference type="AlphaFoldDB" id="A0AAV1JAA5"/>
<evidence type="ECO:0000313" key="2">
    <source>
        <dbReference type="Proteomes" id="UP001497472"/>
    </source>
</evidence>
<reference evidence="1 2" key="1">
    <citation type="submission" date="2023-11" db="EMBL/GenBank/DDBJ databases">
        <authorList>
            <person name="Okamura Y."/>
        </authorList>
    </citation>
    <scope>NUCLEOTIDE SEQUENCE [LARGE SCALE GENOMIC DNA]</scope>
</reference>
<evidence type="ECO:0000313" key="1">
    <source>
        <dbReference type="EMBL" id="CAK1545402.1"/>
    </source>
</evidence>